<evidence type="ECO:0000259" key="8">
    <source>
        <dbReference type="Pfam" id="PF01545"/>
    </source>
</evidence>
<accession>A0A448X012</accession>
<evidence type="ECO:0000313" key="10">
    <source>
        <dbReference type="Proteomes" id="UP000784294"/>
    </source>
</evidence>
<dbReference type="Pfam" id="PF01545">
    <property type="entry name" value="Cation_efflux"/>
    <property type="match status" value="1"/>
</dbReference>
<dbReference type="AlphaFoldDB" id="A0A448X012"/>
<comment type="subcellular location">
    <subcellularLocation>
        <location evidence="1">Membrane</location>
        <topology evidence="1">Multi-pass membrane protein</topology>
    </subcellularLocation>
</comment>
<feature type="transmembrane region" description="Helical" evidence="7">
    <location>
        <begin position="44"/>
        <end position="61"/>
    </location>
</feature>
<dbReference type="InterPro" id="IPR027469">
    <property type="entry name" value="Cation_efflux_TMD_sf"/>
</dbReference>
<evidence type="ECO:0000313" key="9">
    <source>
        <dbReference type="EMBL" id="VEL24436.1"/>
    </source>
</evidence>
<name>A0A448X012_9PLAT</name>
<dbReference type="OrthoDB" id="29444at2759"/>
<dbReference type="PANTHER" id="PTHR45820:SF4">
    <property type="entry name" value="ZINC TRANSPORTER 63C, ISOFORM F"/>
    <property type="match status" value="1"/>
</dbReference>
<feature type="transmembrane region" description="Helical" evidence="7">
    <location>
        <begin position="81"/>
        <end position="100"/>
    </location>
</feature>
<dbReference type="Gene3D" id="1.20.1510.10">
    <property type="entry name" value="Cation efflux protein transmembrane domain"/>
    <property type="match status" value="1"/>
</dbReference>
<comment type="caution">
    <text evidence="9">The sequence shown here is derived from an EMBL/GenBank/DDBJ whole genome shotgun (WGS) entry which is preliminary data.</text>
</comment>
<gene>
    <name evidence="9" type="ORF">PXEA_LOCUS17876</name>
</gene>
<evidence type="ECO:0000256" key="1">
    <source>
        <dbReference type="ARBA" id="ARBA00004141"/>
    </source>
</evidence>
<dbReference type="SUPFAM" id="SSF161111">
    <property type="entry name" value="Cation efflux protein transmembrane domain-like"/>
    <property type="match status" value="1"/>
</dbReference>
<feature type="transmembrane region" description="Helical" evidence="7">
    <location>
        <begin position="112"/>
        <end position="133"/>
    </location>
</feature>
<keyword evidence="4" id="KW-0862">Zinc</keyword>
<feature type="transmembrane region" description="Helical" evidence="7">
    <location>
        <begin position="12"/>
        <end position="32"/>
    </location>
</feature>
<dbReference type="InterPro" id="IPR002524">
    <property type="entry name" value="Cation_efflux"/>
</dbReference>
<reference evidence="9" key="1">
    <citation type="submission" date="2018-11" db="EMBL/GenBank/DDBJ databases">
        <authorList>
            <consortium name="Pathogen Informatics"/>
        </authorList>
    </citation>
    <scope>NUCLEOTIDE SEQUENCE</scope>
</reference>
<dbReference type="NCBIfam" id="TIGR01297">
    <property type="entry name" value="CDF"/>
    <property type="match status" value="1"/>
</dbReference>
<protein>
    <recommendedName>
        <fullName evidence="8">Cation efflux protein transmembrane domain-containing protein</fullName>
    </recommendedName>
</protein>
<dbReference type="GO" id="GO:0016020">
    <property type="term" value="C:membrane"/>
    <property type="evidence" value="ECO:0007669"/>
    <property type="project" value="UniProtKB-SubCell"/>
</dbReference>
<dbReference type="InterPro" id="IPR058533">
    <property type="entry name" value="Cation_efflux_TM"/>
</dbReference>
<keyword evidence="5 7" id="KW-1133">Transmembrane helix</keyword>
<sequence>MVSRFGDTCRLTSMMVLVLLYFFVELITGHLTRSIALVADSFHMLSDFMSLVVALVATRIAKWPSSSKNTFGWQRAEVVGSLVNTVVLISLCFNILIDVAKRFIEPQKTDKPKLMVFVGAGGLLINAIGLLILSHHGHSHGHGYNVAEITVGIY</sequence>
<evidence type="ECO:0000256" key="5">
    <source>
        <dbReference type="ARBA" id="ARBA00022989"/>
    </source>
</evidence>
<dbReference type="PANTHER" id="PTHR45820">
    <property type="entry name" value="FI23527P1"/>
    <property type="match status" value="1"/>
</dbReference>
<dbReference type="GO" id="GO:0010312">
    <property type="term" value="P:detoxification of zinc ion"/>
    <property type="evidence" value="ECO:0007669"/>
    <property type="project" value="TreeGrafter"/>
</dbReference>
<organism evidence="9 10">
    <name type="scientific">Protopolystoma xenopodis</name>
    <dbReference type="NCBI Taxonomy" id="117903"/>
    <lineage>
        <taxon>Eukaryota</taxon>
        <taxon>Metazoa</taxon>
        <taxon>Spiralia</taxon>
        <taxon>Lophotrochozoa</taxon>
        <taxon>Platyhelminthes</taxon>
        <taxon>Monogenea</taxon>
        <taxon>Polyopisthocotylea</taxon>
        <taxon>Polystomatidea</taxon>
        <taxon>Polystomatidae</taxon>
        <taxon>Protopolystoma</taxon>
    </lineage>
</organism>
<dbReference type="GO" id="GO:0006882">
    <property type="term" value="P:intracellular zinc ion homeostasis"/>
    <property type="evidence" value="ECO:0007669"/>
    <property type="project" value="TreeGrafter"/>
</dbReference>
<keyword evidence="6 7" id="KW-0472">Membrane</keyword>
<evidence type="ECO:0000256" key="4">
    <source>
        <dbReference type="ARBA" id="ARBA00022833"/>
    </source>
</evidence>
<keyword evidence="10" id="KW-1185">Reference proteome</keyword>
<evidence type="ECO:0000256" key="2">
    <source>
        <dbReference type="ARBA" id="ARBA00008873"/>
    </source>
</evidence>
<feature type="domain" description="Cation efflux protein transmembrane" evidence="8">
    <location>
        <begin position="14"/>
        <end position="140"/>
    </location>
</feature>
<dbReference type="GO" id="GO:0005385">
    <property type="term" value="F:zinc ion transmembrane transporter activity"/>
    <property type="evidence" value="ECO:0007669"/>
    <property type="project" value="TreeGrafter"/>
</dbReference>
<evidence type="ECO:0000256" key="6">
    <source>
        <dbReference type="ARBA" id="ARBA00023136"/>
    </source>
</evidence>
<comment type="similarity">
    <text evidence="2">Belongs to the cation diffusion facilitator (CDF) transporter (TC 2.A.4) family. SLC30A subfamily.</text>
</comment>
<evidence type="ECO:0000256" key="3">
    <source>
        <dbReference type="ARBA" id="ARBA00022692"/>
    </source>
</evidence>
<evidence type="ECO:0000256" key="7">
    <source>
        <dbReference type="SAM" id="Phobius"/>
    </source>
</evidence>
<proteinExistence type="inferred from homology"/>
<keyword evidence="3 7" id="KW-0812">Transmembrane</keyword>
<dbReference type="Proteomes" id="UP000784294">
    <property type="component" value="Unassembled WGS sequence"/>
</dbReference>
<dbReference type="EMBL" id="CAAALY010067744">
    <property type="protein sequence ID" value="VEL24436.1"/>
    <property type="molecule type" value="Genomic_DNA"/>
</dbReference>